<dbReference type="Pfam" id="PF01694">
    <property type="entry name" value="Rhomboid"/>
    <property type="match status" value="1"/>
</dbReference>
<evidence type="ECO:0000313" key="10">
    <source>
        <dbReference type="EMBL" id="KPH71771.1"/>
    </source>
</evidence>
<feature type="transmembrane region" description="Helical" evidence="8">
    <location>
        <begin position="235"/>
        <end position="255"/>
    </location>
</feature>
<feature type="transmembrane region" description="Helical" evidence="8">
    <location>
        <begin position="343"/>
        <end position="361"/>
    </location>
</feature>
<evidence type="ECO:0000259" key="9">
    <source>
        <dbReference type="Pfam" id="PF01694"/>
    </source>
</evidence>
<organism evidence="10 11">
    <name type="scientific">Oceanobacillus caeni</name>
    <dbReference type="NCBI Taxonomy" id="405946"/>
    <lineage>
        <taxon>Bacteria</taxon>
        <taxon>Bacillati</taxon>
        <taxon>Bacillota</taxon>
        <taxon>Bacilli</taxon>
        <taxon>Bacillales</taxon>
        <taxon>Bacillaceae</taxon>
        <taxon>Oceanobacillus</taxon>
    </lineage>
</organism>
<evidence type="ECO:0000256" key="8">
    <source>
        <dbReference type="SAM" id="Phobius"/>
    </source>
</evidence>
<evidence type="ECO:0000256" key="5">
    <source>
        <dbReference type="ARBA" id="ARBA00022989"/>
    </source>
</evidence>
<evidence type="ECO:0000256" key="6">
    <source>
        <dbReference type="ARBA" id="ARBA00023136"/>
    </source>
</evidence>
<evidence type="ECO:0000256" key="3">
    <source>
        <dbReference type="ARBA" id="ARBA00022692"/>
    </source>
</evidence>
<evidence type="ECO:0000256" key="2">
    <source>
        <dbReference type="ARBA" id="ARBA00009045"/>
    </source>
</evidence>
<evidence type="ECO:0000256" key="7">
    <source>
        <dbReference type="PROSITE-ProRule" id="PRU00339"/>
    </source>
</evidence>
<accession>A0ABR5MGP2</accession>
<keyword evidence="3 8" id="KW-0812">Transmembrane</keyword>
<dbReference type="InterPro" id="IPR019734">
    <property type="entry name" value="TPR_rpt"/>
</dbReference>
<feature type="transmembrane region" description="Helical" evidence="8">
    <location>
        <begin position="267"/>
        <end position="285"/>
    </location>
</feature>
<keyword evidence="4" id="KW-0378">Hydrolase</keyword>
<dbReference type="PROSITE" id="PS50005">
    <property type="entry name" value="TPR"/>
    <property type="match status" value="1"/>
</dbReference>
<feature type="transmembrane region" description="Helical" evidence="8">
    <location>
        <begin position="368"/>
        <end position="389"/>
    </location>
</feature>
<dbReference type="InterPro" id="IPR022764">
    <property type="entry name" value="Peptidase_S54_rhomboid_dom"/>
</dbReference>
<proteinExistence type="inferred from homology"/>
<keyword evidence="11" id="KW-1185">Reference proteome</keyword>
<dbReference type="InterPro" id="IPR050925">
    <property type="entry name" value="Rhomboid_protease_S54"/>
</dbReference>
<feature type="repeat" description="TPR" evidence="7">
    <location>
        <begin position="464"/>
        <end position="497"/>
    </location>
</feature>
<dbReference type="Gene3D" id="1.25.40.10">
    <property type="entry name" value="Tetratricopeptide repeat domain"/>
    <property type="match status" value="1"/>
</dbReference>
<dbReference type="PANTHER" id="PTHR43731:SF14">
    <property type="entry name" value="PRESENILIN-ASSOCIATED RHOMBOID-LIKE PROTEIN, MITOCHONDRIAL"/>
    <property type="match status" value="1"/>
</dbReference>
<dbReference type="PANTHER" id="PTHR43731">
    <property type="entry name" value="RHOMBOID PROTEASE"/>
    <property type="match status" value="1"/>
</dbReference>
<sequence>MDTNDSYIMHTIASKLVNREGYEVIHINPKEIWLEQYKNKHSNIVRLTLNGYDWKNHLKKDIFIVLQKVSKMKRLFKGRKMTLFNVYISSQYPIDSWEYLKKPIQLKDKNFIQQKMFYIHKEDKEQEILRLQHSIDTDSFEINDKLPDSEKEKQIHINREQLINKRKSKQEKVEKVFSYGKPFFTYVFIIINLLMFFFLEVKGGSTNTDTLLQYGAKYNPGMIEDNQWWRILSSMFIHIGFFHLLMNVMAIYYLGILVEKMYGRWRFLFIYLLSGIGGGLASFAFSVNISAGASGAIFGLFGALLFFGFIYREIFFQTFGLNVLLILAINLILGFVVQQIDMAAHIGGLVAGFIASAIIFLPKKKKIVIQLFAALVYAISLLYLVNFGIHNNLNKQEFHLMMLEESLSDKEYEKVVKIANDALHAKGNSEAIIYFQRSYAFIKLNQTNEAIADLEKSVRYEPLPEAYYNLAYLYYEIGDEEKAKENVIEAYTRNPENKDFIRLYEEITGEFL</sequence>
<dbReference type="Proteomes" id="UP000037854">
    <property type="component" value="Unassembled WGS sequence"/>
</dbReference>
<name>A0ABR5MGP2_9BACI</name>
<reference evidence="10 11" key="1">
    <citation type="submission" date="2015-07" db="EMBL/GenBank/DDBJ databases">
        <title>High-quality draft genome sequence of Oceanobacillus caeni HM6, a bacillus isolated from a human feces.</title>
        <authorList>
            <person name="Kumar J."/>
            <person name="Verma M.K."/>
            <person name="Pandey R."/>
            <person name="Bhambi M."/>
            <person name="Chauhan N."/>
        </authorList>
    </citation>
    <scope>NUCLEOTIDE SEQUENCE [LARGE SCALE GENOMIC DNA]</scope>
    <source>
        <strain evidence="10 11">HM6</strain>
    </source>
</reference>
<feature type="transmembrane region" description="Helical" evidence="8">
    <location>
        <begin position="176"/>
        <end position="199"/>
    </location>
</feature>
<feature type="transmembrane region" description="Helical" evidence="8">
    <location>
        <begin position="318"/>
        <end position="337"/>
    </location>
</feature>
<evidence type="ECO:0000256" key="4">
    <source>
        <dbReference type="ARBA" id="ARBA00022801"/>
    </source>
</evidence>
<comment type="similarity">
    <text evidence="2">Belongs to the peptidase S54 family.</text>
</comment>
<protein>
    <recommendedName>
        <fullName evidence="9">Peptidase S54 rhomboid domain-containing protein</fullName>
    </recommendedName>
</protein>
<dbReference type="Gene3D" id="1.20.1540.10">
    <property type="entry name" value="Rhomboid-like"/>
    <property type="match status" value="1"/>
</dbReference>
<evidence type="ECO:0000313" key="11">
    <source>
        <dbReference type="Proteomes" id="UP000037854"/>
    </source>
</evidence>
<dbReference type="InterPro" id="IPR035952">
    <property type="entry name" value="Rhomboid-like_sf"/>
</dbReference>
<dbReference type="RefSeq" id="WP_060669001.1">
    <property type="nucleotide sequence ID" value="NZ_JARTGE010000143.1"/>
</dbReference>
<keyword evidence="5 8" id="KW-1133">Transmembrane helix</keyword>
<keyword evidence="6 8" id="KW-0472">Membrane</keyword>
<dbReference type="InterPro" id="IPR011990">
    <property type="entry name" value="TPR-like_helical_dom_sf"/>
</dbReference>
<dbReference type="SUPFAM" id="SSF48452">
    <property type="entry name" value="TPR-like"/>
    <property type="match status" value="1"/>
</dbReference>
<comment type="subcellular location">
    <subcellularLocation>
        <location evidence="1">Membrane</location>
        <topology evidence="1">Multi-pass membrane protein</topology>
    </subcellularLocation>
</comment>
<gene>
    <name evidence="10" type="ORF">AFL42_14220</name>
</gene>
<feature type="domain" description="Peptidase S54 rhomboid" evidence="9">
    <location>
        <begin position="226"/>
        <end position="360"/>
    </location>
</feature>
<evidence type="ECO:0000256" key="1">
    <source>
        <dbReference type="ARBA" id="ARBA00004141"/>
    </source>
</evidence>
<comment type="caution">
    <text evidence="10">The sequence shown here is derived from an EMBL/GenBank/DDBJ whole genome shotgun (WGS) entry which is preliminary data.</text>
</comment>
<dbReference type="EMBL" id="LGTK01000063">
    <property type="protein sequence ID" value="KPH71771.1"/>
    <property type="molecule type" value="Genomic_DNA"/>
</dbReference>
<dbReference type="SMART" id="SM00028">
    <property type="entry name" value="TPR"/>
    <property type="match status" value="2"/>
</dbReference>
<dbReference type="SUPFAM" id="SSF144091">
    <property type="entry name" value="Rhomboid-like"/>
    <property type="match status" value="1"/>
</dbReference>
<feature type="transmembrane region" description="Helical" evidence="8">
    <location>
        <begin position="291"/>
        <end position="311"/>
    </location>
</feature>
<keyword evidence="7" id="KW-0802">TPR repeat</keyword>
<dbReference type="Pfam" id="PF13181">
    <property type="entry name" value="TPR_8"/>
    <property type="match status" value="2"/>
</dbReference>